<dbReference type="InterPro" id="IPR026444">
    <property type="entry name" value="Secre_tail"/>
</dbReference>
<reference evidence="2 3" key="1">
    <citation type="submission" date="2024-09" db="EMBL/GenBank/DDBJ databases">
        <authorList>
            <person name="Sun Q."/>
            <person name="Mori K."/>
        </authorList>
    </citation>
    <scope>NUCLEOTIDE SEQUENCE [LARGE SCALE GENOMIC DNA]</scope>
    <source>
        <strain evidence="2 3">ATCC 51272</strain>
    </source>
</reference>
<sequence length="103" mass="10990">MCKKIFFTLLLTLLAAAVPLRTTAAPAVEIIENDLPSVVISVSSESVLHVSGAAGQTLSIYNVTGLCVMNVKVDSSEKSYPLNLPKGCYIVKVGKVVRKISIR</sequence>
<feature type="chain" id="PRO_5046044298" evidence="1">
    <location>
        <begin position="25"/>
        <end position="103"/>
    </location>
</feature>
<comment type="caution">
    <text evidence="2">The sequence shown here is derived from an EMBL/GenBank/DDBJ whole genome shotgun (WGS) entry which is preliminary data.</text>
</comment>
<name>A0ABV5ZHG1_9BACT</name>
<proteinExistence type="predicted"/>
<dbReference type="RefSeq" id="WP_005847662.1">
    <property type="nucleotide sequence ID" value="NZ_JADU01000009.1"/>
</dbReference>
<keyword evidence="1" id="KW-0732">Signal</keyword>
<organism evidence="2 3">
    <name type="scientific">Hallella seregens ATCC 51272</name>
    <dbReference type="NCBI Taxonomy" id="1336250"/>
    <lineage>
        <taxon>Bacteria</taxon>
        <taxon>Pseudomonadati</taxon>
        <taxon>Bacteroidota</taxon>
        <taxon>Bacteroidia</taxon>
        <taxon>Bacteroidales</taxon>
        <taxon>Prevotellaceae</taxon>
        <taxon>Hallella</taxon>
    </lineage>
</organism>
<gene>
    <name evidence="2" type="ORF">ACFFK8_02970</name>
</gene>
<evidence type="ECO:0000256" key="1">
    <source>
        <dbReference type="SAM" id="SignalP"/>
    </source>
</evidence>
<feature type="signal peptide" evidence="1">
    <location>
        <begin position="1"/>
        <end position="24"/>
    </location>
</feature>
<dbReference type="NCBIfam" id="TIGR04183">
    <property type="entry name" value="Por_Secre_tail"/>
    <property type="match status" value="1"/>
</dbReference>
<protein>
    <submittedName>
        <fullName evidence="2">T9SS type A sorting domain-containing protein</fullName>
    </submittedName>
</protein>
<keyword evidence="3" id="KW-1185">Reference proteome</keyword>
<dbReference type="EMBL" id="JBHLZF010000001">
    <property type="protein sequence ID" value="MFB9896806.1"/>
    <property type="molecule type" value="Genomic_DNA"/>
</dbReference>
<evidence type="ECO:0000313" key="3">
    <source>
        <dbReference type="Proteomes" id="UP001589688"/>
    </source>
</evidence>
<accession>A0ABV5ZHG1</accession>
<dbReference type="Proteomes" id="UP001589688">
    <property type="component" value="Unassembled WGS sequence"/>
</dbReference>
<evidence type="ECO:0000313" key="2">
    <source>
        <dbReference type="EMBL" id="MFB9896806.1"/>
    </source>
</evidence>